<name>A0A291QSH7_9BACT</name>
<accession>A0A291QSH7</accession>
<dbReference type="Proteomes" id="UP000220133">
    <property type="component" value="Chromosome"/>
</dbReference>
<feature type="signal peptide" evidence="1">
    <location>
        <begin position="1"/>
        <end position="25"/>
    </location>
</feature>
<protein>
    <submittedName>
        <fullName evidence="2">Uncharacterized protein</fullName>
    </submittedName>
</protein>
<evidence type="ECO:0000313" key="3">
    <source>
        <dbReference type="Proteomes" id="UP000220133"/>
    </source>
</evidence>
<keyword evidence="1" id="KW-0732">Signal</keyword>
<dbReference type="EMBL" id="CP023777">
    <property type="protein sequence ID" value="ATL46969.1"/>
    <property type="molecule type" value="Genomic_DNA"/>
</dbReference>
<dbReference type="AlphaFoldDB" id="A0A291QSH7"/>
<evidence type="ECO:0000313" key="2">
    <source>
        <dbReference type="EMBL" id="ATL46969.1"/>
    </source>
</evidence>
<keyword evidence="3" id="KW-1185">Reference proteome</keyword>
<dbReference type="RefSeq" id="WP_098193354.1">
    <property type="nucleotide sequence ID" value="NZ_CP023777.1"/>
</dbReference>
<organism evidence="2 3">
    <name type="scientific">Chitinophaga caeni</name>
    <dbReference type="NCBI Taxonomy" id="2029983"/>
    <lineage>
        <taxon>Bacteria</taxon>
        <taxon>Pseudomonadati</taxon>
        <taxon>Bacteroidota</taxon>
        <taxon>Chitinophagia</taxon>
        <taxon>Chitinophagales</taxon>
        <taxon>Chitinophagaceae</taxon>
        <taxon>Chitinophaga</taxon>
    </lineage>
</organism>
<reference evidence="2 3" key="1">
    <citation type="submission" date="2017-10" db="EMBL/GenBank/DDBJ databases">
        <title>Paenichitinophaga pekingensis gen. nov., sp. nov., isolated from activated sludge.</title>
        <authorList>
            <person name="Jin D."/>
            <person name="Kong X."/>
            <person name="Deng Y."/>
            <person name="Bai Z."/>
        </authorList>
    </citation>
    <scope>NUCLEOTIDE SEQUENCE [LARGE SCALE GENOMIC DNA]</scope>
    <source>
        <strain evidence="2 3">13</strain>
    </source>
</reference>
<sequence length="113" mass="12373">MNIKKISIPVIVACATVCCTLFSHAGSFPFMQEITHEGCYSAIEVSRMPGNWPTGDGETPYVQLKKDQQITVEYGTEMTSSGGCSAPFNAYCCFRVEKVGKDWKVTGITFTSL</sequence>
<feature type="chain" id="PRO_5013127063" evidence="1">
    <location>
        <begin position="26"/>
        <end position="113"/>
    </location>
</feature>
<proteinExistence type="predicted"/>
<dbReference type="KEGG" id="cbae:COR50_07100"/>
<gene>
    <name evidence="2" type="ORF">COR50_07100</name>
</gene>
<evidence type="ECO:0000256" key="1">
    <source>
        <dbReference type="SAM" id="SignalP"/>
    </source>
</evidence>